<feature type="domain" description="Topo IA-type catalytic" evidence="11">
    <location>
        <begin position="156"/>
        <end position="672"/>
    </location>
</feature>
<dbReference type="InterPro" id="IPR000380">
    <property type="entry name" value="Topo_IA"/>
</dbReference>
<dbReference type="OrthoDB" id="9803554at2"/>
<dbReference type="InterPro" id="IPR013824">
    <property type="entry name" value="Topo_IA_cen_sub1"/>
</dbReference>
<dbReference type="PROSITE" id="PS00396">
    <property type="entry name" value="TOPO_IA_1"/>
    <property type="match status" value="1"/>
</dbReference>
<organism evidence="12 13">
    <name type="scientific">Anaerocolumna jejuensis DSM 15929</name>
    <dbReference type="NCBI Taxonomy" id="1121322"/>
    <lineage>
        <taxon>Bacteria</taxon>
        <taxon>Bacillati</taxon>
        <taxon>Bacillota</taxon>
        <taxon>Clostridia</taxon>
        <taxon>Lachnospirales</taxon>
        <taxon>Lachnospiraceae</taxon>
        <taxon>Anaerocolumna</taxon>
    </lineage>
</organism>
<dbReference type="Proteomes" id="UP000184386">
    <property type="component" value="Unassembled WGS sequence"/>
</dbReference>
<gene>
    <name evidence="12" type="ORF">SAMN02745136_03875</name>
</gene>
<evidence type="ECO:0000259" key="11">
    <source>
        <dbReference type="PROSITE" id="PS52039"/>
    </source>
</evidence>
<dbReference type="STRING" id="1121322.SAMN02745136_03875"/>
<dbReference type="Gene3D" id="1.10.460.10">
    <property type="entry name" value="Topoisomerase I, domain 2"/>
    <property type="match status" value="1"/>
</dbReference>
<dbReference type="PANTHER" id="PTHR11390:SF21">
    <property type="entry name" value="DNA TOPOISOMERASE 3-ALPHA"/>
    <property type="match status" value="1"/>
</dbReference>
<evidence type="ECO:0000256" key="10">
    <source>
        <dbReference type="ARBA" id="ARBA00032877"/>
    </source>
</evidence>
<dbReference type="InterPro" id="IPR013826">
    <property type="entry name" value="Topo_IA_cen_sub3"/>
</dbReference>
<dbReference type="SUPFAM" id="SSF56712">
    <property type="entry name" value="Prokaryotic type I DNA topoisomerase"/>
    <property type="match status" value="1"/>
</dbReference>
<dbReference type="SMART" id="SM00436">
    <property type="entry name" value="TOP1Bc"/>
    <property type="match status" value="1"/>
</dbReference>
<dbReference type="GO" id="GO:0003917">
    <property type="term" value="F:DNA topoisomerase type I (single strand cut, ATP-independent) activity"/>
    <property type="evidence" value="ECO:0007669"/>
    <property type="project" value="UniProtKB-EC"/>
</dbReference>
<evidence type="ECO:0000256" key="9">
    <source>
        <dbReference type="ARBA" id="ARBA00032235"/>
    </source>
</evidence>
<proteinExistence type="inferred from homology"/>
<dbReference type="PANTHER" id="PTHR11390">
    <property type="entry name" value="PROKARYOTIC DNA TOPOISOMERASE"/>
    <property type="match status" value="1"/>
</dbReference>
<dbReference type="SMART" id="SM00437">
    <property type="entry name" value="TOP1Ac"/>
    <property type="match status" value="1"/>
</dbReference>
<evidence type="ECO:0000313" key="12">
    <source>
        <dbReference type="EMBL" id="SHL00661.1"/>
    </source>
</evidence>
<dbReference type="InterPro" id="IPR003601">
    <property type="entry name" value="Topo_IA_2"/>
</dbReference>
<comment type="catalytic activity">
    <reaction evidence="1">
        <text>ATP-independent breakage of single-stranded DNA, followed by passage and rejoining.</text>
        <dbReference type="EC" id="5.6.2.1"/>
    </reaction>
</comment>
<evidence type="ECO:0000256" key="4">
    <source>
        <dbReference type="ARBA" id="ARBA00023029"/>
    </source>
</evidence>
<protein>
    <recommendedName>
        <fullName evidence="3">DNA topoisomerase</fullName>
        <ecNumber evidence="3">5.6.2.1</ecNumber>
    </recommendedName>
    <alternativeName>
        <fullName evidence="10">Omega-protein</fullName>
    </alternativeName>
    <alternativeName>
        <fullName evidence="9">Relaxing enzyme</fullName>
    </alternativeName>
    <alternativeName>
        <fullName evidence="7">Swivelase</fullName>
    </alternativeName>
    <alternativeName>
        <fullName evidence="8">Untwisting enzyme</fullName>
    </alternativeName>
</protein>
<evidence type="ECO:0000256" key="1">
    <source>
        <dbReference type="ARBA" id="ARBA00000213"/>
    </source>
</evidence>
<dbReference type="GO" id="GO:0003677">
    <property type="term" value="F:DNA binding"/>
    <property type="evidence" value="ECO:0007669"/>
    <property type="project" value="UniProtKB-KW"/>
</dbReference>
<evidence type="ECO:0000313" key="13">
    <source>
        <dbReference type="Proteomes" id="UP000184386"/>
    </source>
</evidence>
<evidence type="ECO:0000256" key="7">
    <source>
        <dbReference type="ARBA" id="ARBA00030003"/>
    </source>
</evidence>
<dbReference type="InterPro" id="IPR013825">
    <property type="entry name" value="Topo_IA_cen_sub2"/>
</dbReference>
<dbReference type="GO" id="GO:0043597">
    <property type="term" value="C:cytoplasmic replication fork"/>
    <property type="evidence" value="ECO:0007669"/>
    <property type="project" value="TreeGrafter"/>
</dbReference>
<dbReference type="InterPro" id="IPR023406">
    <property type="entry name" value="Topo_IA_AS"/>
</dbReference>
<dbReference type="EMBL" id="FRAC01000021">
    <property type="protein sequence ID" value="SHL00661.1"/>
    <property type="molecule type" value="Genomic_DNA"/>
</dbReference>
<dbReference type="SMART" id="SM00493">
    <property type="entry name" value="TOPRIM"/>
    <property type="match status" value="1"/>
</dbReference>
<keyword evidence="6 12" id="KW-0413">Isomerase</keyword>
<name>A0A1M6X413_9FIRM</name>
<evidence type="ECO:0000256" key="5">
    <source>
        <dbReference type="ARBA" id="ARBA00023125"/>
    </source>
</evidence>
<dbReference type="RefSeq" id="WP_073278493.1">
    <property type="nucleotide sequence ID" value="NZ_FRAC01000021.1"/>
</dbReference>
<evidence type="ECO:0000256" key="2">
    <source>
        <dbReference type="ARBA" id="ARBA00009446"/>
    </source>
</evidence>
<evidence type="ECO:0000256" key="8">
    <source>
        <dbReference type="ARBA" id="ARBA00031985"/>
    </source>
</evidence>
<dbReference type="GO" id="GO:0006281">
    <property type="term" value="P:DNA repair"/>
    <property type="evidence" value="ECO:0007669"/>
    <property type="project" value="TreeGrafter"/>
</dbReference>
<dbReference type="CDD" id="cd00186">
    <property type="entry name" value="TOP1Ac"/>
    <property type="match status" value="1"/>
</dbReference>
<dbReference type="PROSITE" id="PS52039">
    <property type="entry name" value="TOPO_IA_2"/>
    <property type="match status" value="1"/>
</dbReference>
<dbReference type="Pfam" id="PF01131">
    <property type="entry name" value="Topoisom_bac"/>
    <property type="match status" value="1"/>
</dbReference>
<dbReference type="InterPro" id="IPR013497">
    <property type="entry name" value="Topo_IA_cen"/>
</dbReference>
<dbReference type="AlphaFoldDB" id="A0A1M6X413"/>
<dbReference type="GO" id="GO:0006310">
    <property type="term" value="P:DNA recombination"/>
    <property type="evidence" value="ECO:0007669"/>
    <property type="project" value="TreeGrafter"/>
</dbReference>
<keyword evidence="4" id="KW-0799">Topoisomerase</keyword>
<dbReference type="InterPro" id="IPR034144">
    <property type="entry name" value="TOPRIM_TopoIII"/>
</dbReference>
<dbReference type="Pfam" id="PF01751">
    <property type="entry name" value="Toprim"/>
    <property type="match status" value="1"/>
</dbReference>
<dbReference type="InterPro" id="IPR006171">
    <property type="entry name" value="TOPRIM_dom"/>
</dbReference>
<dbReference type="InterPro" id="IPR023405">
    <property type="entry name" value="Topo_IA_core_domain"/>
</dbReference>
<evidence type="ECO:0000256" key="3">
    <source>
        <dbReference type="ARBA" id="ARBA00012891"/>
    </source>
</evidence>
<dbReference type="Gene3D" id="2.70.20.10">
    <property type="entry name" value="Topoisomerase I, domain 3"/>
    <property type="match status" value="1"/>
</dbReference>
<sequence length="698" mass="79503">MSKNLYISEKPSVAQEFAKALKEDFKKRDGYMESDNSLVTWCVGHLVTMSYPETYDTALKRWSLETLPFMPKEYRYEVIPSVSKQFSVVKGLLNREDVSCIYVCTDSGREGEYIYRLVDQMAKVPENKEKKRVWIDSQTEEEILRGIREAKLLTSYDNLAAAAYLRAKEDYLMGINFSRVLTLKYGQNITNYLKGEKRSAISVGRVMTCVLGMVVRREREIRDFVKTPFYRVLNTLETSGRTFDGEFRAVEGSKYYNSPLLYKENGFSEKESAIKLIEELIDREPAFSEKQDNGKTTYTDTMAEGDKLLAEITAMEKKKENKNPPLLFNLAELQNDCSRLFKISPDETLKITQELYEKKLVTYPRTDARVLSTAVAKEIYKNIGGLRNFSIVRDYAAEIMEKKSYQNIAKTRYVNDKQITDHYAIIPTGQGFQALNSLSPTGVKVYEIIARRFLSIFYPPAVYQKISLTTKQKSESFFSSFRILLEEGYLKVITNSFDKRKEVAPEGGNKNEKEEGEEESFDGAFMEVVKSLKKGMLLSVKAMSIKEGETAPPKRYNSGSMILAMENAGQLIEDEELRAQIKGSGIGTSATRAEILNKLVKIDYLLLNKKTQIITPSLLGEMIYDVVNSSIKSMLNAELTASWEKGLTMVAQGEITEEEYMGKLEGFVGRLTNGVKGLNNQYGLKQYFDNVSAFYKKK</sequence>
<dbReference type="InterPro" id="IPR003602">
    <property type="entry name" value="Topo_IA_DNA-bd_dom"/>
</dbReference>
<dbReference type="Gene3D" id="3.40.50.140">
    <property type="match status" value="1"/>
</dbReference>
<dbReference type="CDD" id="cd03362">
    <property type="entry name" value="TOPRIM_TopoIA_TopoIII"/>
    <property type="match status" value="1"/>
</dbReference>
<keyword evidence="5" id="KW-0238">DNA-binding</keyword>
<dbReference type="Gene3D" id="1.10.290.10">
    <property type="entry name" value="Topoisomerase I, domain 4"/>
    <property type="match status" value="1"/>
</dbReference>
<dbReference type="EC" id="5.6.2.1" evidence="3"/>
<reference evidence="12 13" key="1">
    <citation type="submission" date="2016-11" db="EMBL/GenBank/DDBJ databases">
        <authorList>
            <person name="Jaros S."/>
            <person name="Januszkiewicz K."/>
            <person name="Wedrychowicz H."/>
        </authorList>
    </citation>
    <scope>NUCLEOTIDE SEQUENCE [LARGE SCALE GENOMIC DNA]</scope>
    <source>
        <strain evidence="12 13">DSM 15929</strain>
    </source>
</reference>
<dbReference type="PRINTS" id="PR00417">
    <property type="entry name" value="PRTPISMRASEI"/>
</dbReference>
<comment type="similarity">
    <text evidence="2">Belongs to the type IA topoisomerase family.</text>
</comment>
<keyword evidence="13" id="KW-1185">Reference proteome</keyword>
<accession>A0A1M6X413</accession>
<evidence type="ECO:0000256" key="6">
    <source>
        <dbReference type="ARBA" id="ARBA00023235"/>
    </source>
</evidence>
<dbReference type="GO" id="GO:0006265">
    <property type="term" value="P:DNA topological change"/>
    <property type="evidence" value="ECO:0007669"/>
    <property type="project" value="InterPro"/>
</dbReference>